<evidence type="ECO:0000256" key="4">
    <source>
        <dbReference type="PROSITE-ProRule" id="PRU00228"/>
    </source>
</evidence>
<keyword evidence="1" id="KW-0479">Metal-binding</keyword>
<dbReference type="GO" id="GO:0007032">
    <property type="term" value="P:endosome organization"/>
    <property type="evidence" value="ECO:0007669"/>
    <property type="project" value="TreeGrafter"/>
</dbReference>
<dbReference type="Pfam" id="PF00569">
    <property type="entry name" value="ZZ"/>
    <property type="match status" value="1"/>
</dbReference>
<evidence type="ECO:0000313" key="6">
    <source>
        <dbReference type="EMBL" id="CAH0373868.1"/>
    </source>
</evidence>
<dbReference type="GO" id="GO:0070530">
    <property type="term" value="F:K63-linked polyubiquitin modification-dependent protein binding"/>
    <property type="evidence" value="ECO:0007669"/>
    <property type="project" value="TreeGrafter"/>
</dbReference>
<dbReference type="AlphaFoldDB" id="A0A8J2SK65"/>
<dbReference type="GO" id="GO:0000423">
    <property type="term" value="P:mitophagy"/>
    <property type="evidence" value="ECO:0007669"/>
    <property type="project" value="TreeGrafter"/>
</dbReference>
<keyword evidence="3" id="KW-0862">Zinc</keyword>
<dbReference type="EMBL" id="CAKKNE010000004">
    <property type="protein sequence ID" value="CAH0373868.1"/>
    <property type="molecule type" value="Genomic_DNA"/>
</dbReference>
<dbReference type="PROSITE" id="PS50135">
    <property type="entry name" value="ZF_ZZ_2"/>
    <property type="match status" value="1"/>
</dbReference>
<keyword evidence="2 4" id="KW-0863">Zinc-finger</keyword>
<dbReference type="GO" id="GO:0005080">
    <property type="term" value="F:protein kinase C binding"/>
    <property type="evidence" value="ECO:0007669"/>
    <property type="project" value="TreeGrafter"/>
</dbReference>
<sequence length="315" mass="32435">MHLKLKLLSGRGAVVHRMELGDRCSSYVKLRETVSALTTEPLDLFYVDNEQDVCKVTTDQELKASFDREARALDGVATFVAAPPGTAAGAVRACAATTAATATGAGEVHVNVTCDGCNMSPIVGPRYKCLVRDDYDLCVRCNSLEAEPFPKVRVPAAKLRVCRRRRPAPCAEAAAEASAAMEAAAVAAAADIAAADEAAAAAERVAVSESLESATAGAPVPAAEPEGNTALGLDNLRIAVQASLDDAPPAPPSGWEDVGDDKVLAALRSLEAMGFVDSLGADACLARVQMHMTSSGAVDLDAAVADLVALMKGSA</sequence>
<dbReference type="Proteomes" id="UP000789595">
    <property type="component" value="Unassembled WGS sequence"/>
</dbReference>
<dbReference type="SUPFAM" id="SSF54277">
    <property type="entry name" value="CAD &amp; PB1 domains"/>
    <property type="match status" value="1"/>
</dbReference>
<dbReference type="SUPFAM" id="SSF57850">
    <property type="entry name" value="RING/U-box"/>
    <property type="match status" value="1"/>
</dbReference>
<proteinExistence type="predicted"/>
<dbReference type="CDD" id="cd02340">
    <property type="entry name" value="ZZ_NBR1_like"/>
    <property type="match status" value="1"/>
</dbReference>
<comment type="caution">
    <text evidence="6">The sequence shown here is derived from an EMBL/GenBank/DDBJ whole genome shotgun (WGS) entry which is preliminary data.</text>
</comment>
<dbReference type="PANTHER" id="PTHR15090">
    <property type="entry name" value="SEQUESTOSOME 1-RELATED"/>
    <property type="match status" value="1"/>
</dbReference>
<dbReference type="GO" id="GO:0008270">
    <property type="term" value="F:zinc ion binding"/>
    <property type="evidence" value="ECO:0007669"/>
    <property type="project" value="UniProtKB-KW"/>
</dbReference>
<evidence type="ECO:0000256" key="2">
    <source>
        <dbReference type="ARBA" id="ARBA00022771"/>
    </source>
</evidence>
<name>A0A8J2SK65_9STRA</name>
<dbReference type="OrthoDB" id="10064100at2759"/>
<dbReference type="GO" id="GO:0035973">
    <property type="term" value="P:aggrephagy"/>
    <property type="evidence" value="ECO:0007669"/>
    <property type="project" value="TreeGrafter"/>
</dbReference>
<dbReference type="GO" id="GO:0044753">
    <property type="term" value="C:amphisome"/>
    <property type="evidence" value="ECO:0007669"/>
    <property type="project" value="TreeGrafter"/>
</dbReference>
<evidence type="ECO:0000256" key="1">
    <source>
        <dbReference type="ARBA" id="ARBA00022723"/>
    </source>
</evidence>
<dbReference type="InterPro" id="IPR000433">
    <property type="entry name" value="Znf_ZZ"/>
</dbReference>
<dbReference type="InterPro" id="IPR052260">
    <property type="entry name" value="Autophagy_Rcpt_SigReg"/>
</dbReference>
<evidence type="ECO:0000256" key="3">
    <source>
        <dbReference type="ARBA" id="ARBA00022833"/>
    </source>
</evidence>
<gene>
    <name evidence="6" type="ORF">PECAL_4P11110</name>
</gene>
<evidence type="ECO:0000259" key="5">
    <source>
        <dbReference type="PROSITE" id="PS50135"/>
    </source>
</evidence>
<protein>
    <recommendedName>
        <fullName evidence="5">ZZ-type domain-containing protein</fullName>
    </recommendedName>
</protein>
<dbReference type="SMART" id="SM00291">
    <property type="entry name" value="ZnF_ZZ"/>
    <property type="match status" value="1"/>
</dbReference>
<reference evidence="6" key="1">
    <citation type="submission" date="2021-11" db="EMBL/GenBank/DDBJ databases">
        <authorList>
            <consortium name="Genoscope - CEA"/>
            <person name="William W."/>
        </authorList>
    </citation>
    <scope>NUCLEOTIDE SEQUENCE</scope>
</reference>
<dbReference type="Gene3D" id="3.30.60.90">
    <property type="match status" value="1"/>
</dbReference>
<organism evidence="6 7">
    <name type="scientific">Pelagomonas calceolata</name>
    <dbReference type="NCBI Taxonomy" id="35677"/>
    <lineage>
        <taxon>Eukaryota</taxon>
        <taxon>Sar</taxon>
        <taxon>Stramenopiles</taxon>
        <taxon>Ochrophyta</taxon>
        <taxon>Pelagophyceae</taxon>
        <taxon>Pelagomonadales</taxon>
        <taxon>Pelagomonadaceae</taxon>
        <taxon>Pelagomonas</taxon>
    </lineage>
</organism>
<evidence type="ECO:0000313" key="7">
    <source>
        <dbReference type="Proteomes" id="UP000789595"/>
    </source>
</evidence>
<dbReference type="InterPro" id="IPR043145">
    <property type="entry name" value="Znf_ZZ_sf"/>
</dbReference>
<dbReference type="GO" id="GO:0016235">
    <property type="term" value="C:aggresome"/>
    <property type="evidence" value="ECO:0007669"/>
    <property type="project" value="TreeGrafter"/>
</dbReference>
<accession>A0A8J2SK65</accession>
<dbReference type="PANTHER" id="PTHR15090:SF0">
    <property type="entry name" value="SEQUESTOSOME-1"/>
    <property type="match status" value="1"/>
</dbReference>
<keyword evidence="7" id="KW-1185">Reference proteome</keyword>
<feature type="domain" description="ZZ-type" evidence="5">
    <location>
        <begin position="109"/>
        <end position="166"/>
    </location>
</feature>